<dbReference type="GO" id="GO:0005829">
    <property type="term" value="C:cytosol"/>
    <property type="evidence" value="ECO:0007669"/>
    <property type="project" value="TreeGrafter"/>
</dbReference>
<keyword evidence="12" id="KW-0689">Ribosomal protein</keyword>
<dbReference type="AlphaFoldDB" id="A0A1F4Q258"/>
<keyword evidence="2 8" id="KW-0963">Cytoplasm</keyword>
<evidence type="ECO:0000256" key="2">
    <source>
        <dbReference type="ARBA" id="ARBA00022490"/>
    </source>
</evidence>
<dbReference type="Gene3D" id="2.40.50.140">
    <property type="entry name" value="Nucleic acid-binding proteins"/>
    <property type="match status" value="1"/>
</dbReference>
<protein>
    <recommendedName>
        <fullName evidence="8">Ribosomal protein uS12 methylthiotransferase RimO</fullName>
        <shortName evidence="8">uS12 MTTase</shortName>
        <shortName evidence="8">uS12 methylthiotransferase</shortName>
        <ecNumber evidence="8">2.8.4.4</ecNumber>
    </recommendedName>
    <alternativeName>
        <fullName evidence="8">Ribosomal protein uS12 (aspartate-C(3))-methylthiotransferase</fullName>
    </alternativeName>
    <alternativeName>
        <fullName evidence="8">Ribosome maturation factor RimO</fullName>
    </alternativeName>
</protein>
<dbReference type="InterPro" id="IPR002792">
    <property type="entry name" value="TRAM_dom"/>
</dbReference>
<dbReference type="InterPro" id="IPR038135">
    <property type="entry name" value="Methylthiotransferase_N_sf"/>
</dbReference>
<dbReference type="EC" id="2.8.4.4" evidence="8"/>
<keyword evidence="12" id="KW-0687">Ribonucleoprotein</keyword>
<keyword evidence="4 8" id="KW-0949">S-adenosyl-L-methionine</keyword>
<dbReference type="PROSITE" id="PS01278">
    <property type="entry name" value="MTTASE_RADICAL"/>
    <property type="match status" value="1"/>
</dbReference>
<dbReference type="InterPro" id="IPR020612">
    <property type="entry name" value="Methylthiotransferase_CS"/>
</dbReference>
<dbReference type="FunFam" id="3.80.30.20:FF:000001">
    <property type="entry name" value="tRNA-2-methylthio-N(6)-dimethylallyladenosine synthase 2"/>
    <property type="match status" value="1"/>
</dbReference>
<organism evidence="12 13">
    <name type="scientific">candidate division WOR-1 bacterium RIFCSPHIGHO2_01_FULL_53_15</name>
    <dbReference type="NCBI Taxonomy" id="1802564"/>
    <lineage>
        <taxon>Bacteria</taxon>
        <taxon>Bacillati</taxon>
        <taxon>Saganbacteria</taxon>
    </lineage>
</organism>
<dbReference type="SFLD" id="SFLDG01082">
    <property type="entry name" value="B12-binding_domain_containing"/>
    <property type="match status" value="1"/>
</dbReference>
<dbReference type="SFLD" id="SFLDS00029">
    <property type="entry name" value="Radical_SAM"/>
    <property type="match status" value="1"/>
</dbReference>
<keyword evidence="6 8" id="KW-0408">Iron</keyword>
<dbReference type="NCBIfam" id="TIGR01125">
    <property type="entry name" value="30S ribosomal protein S12 methylthiotransferase RimO"/>
    <property type="match status" value="1"/>
</dbReference>
<evidence type="ECO:0000256" key="1">
    <source>
        <dbReference type="ARBA" id="ARBA00022485"/>
    </source>
</evidence>
<dbReference type="InterPro" id="IPR007197">
    <property type="entry name" value="rSAM"/>
</dbReference>
<dbReference type="InterPro" id="IPR013848">
    <property type="entry name" value="Methylthiotransferase_N"/>
</dbReference>
<dbReference type="InterPro" id="IPR005839">
    <property type="entry name" value="Methylthiotransferase"/>
</dbReference>
<dbReference type="HAMAP" id="MF_01865">
    <property type="entry name" value="MTTase_RimO"/>
    <property type="match status" value="1"/>
</dbReference>
<dbReference type="NCBIfam" id="TIGR00089">
    <property type="entry name" value="MiaB/RimO family radical SAM methylthiotransferase"/>
    <property type="match status" value="1"/>
</dbReference>
<evidence type="ECO:0000259" key="9">
    <source>
        <dbReference type="PROSITE" id="PS50926"/>
    </source>
</evidence>
<dbReference type="Pfam" id="PF00919">
    <property type="entry name" value="UPF0004"/>
    <property type="match status" value="1"/>
</dbReference>
<dbReference type="GO" id="GO:0035600">
    <property type="term" value="P:tRNA methylthiolation"/>
    <property type="evidence" value="ECO:0007669"/>
    <property type="project" value="UniProtKB-ARBA"/>
</dbReference>
<dbReference type="InterPro" id="IPR058240">
    <property type="entry name" value="rSAM_sf"/>
</dbReference>
<feature type="domain" description="TRAM" evidence="9">
    <location>
        <begin position="344"/>
        <end position="409"/>
    </location>
</feature>
<gene>
    <name evidence="8" type="primary">rimO</name>
    <name evidence="12" type="ORF">A2625_01710</name>
</gene>
<accession>A0A1F4Q258</accession>
<sequence>MKTYLVSLGCPKNLTDTEVIMGNLALSGHEITTDPAEAETIIVNTCAFLKTARDEAIQTIKEMAKWKKNGKCKQLLIAGCFVKYLNSSLGISHSSLNVDGAIDSLGLFNYGTPRLKATPPWTAYVKIAEGCDNACSYCLIPKIRGRFRHREIADILKEAEMLVDRGVKEVIFIAEDTAAYPDLAGLLCRTAKIDGLRWLRLLYTYPSHLTDEAIEVIATEKKIVKYLDLPIQHACDRILKLMNRPELTGRDLEKFISQIRRRIPKIALRTTVIVGFPGEGEAEFEELIGFIRRVKFNRLGGFTYQRENGTVASKMRGQLSERKKAERLKRLMRVQAGIARELNNKMIDQTMEILIERVVRGGFVGRSSADAPEIDGSVLVKSNKILKPGEFVRARITGAKAYDLFGSSA</sequence>
<evidence type="ECO:0000313" key="13">
    <source>
        <dbReference type="Proteomes" id="UP000178724"/>
    </source>
</evidence>
<evidence type="ECO:0000256" key="6">
    <source>
        <dbReference type="ARBA" id="ARBA00023004"/>
    </source>
</evidence>
<evidence type="ECO:0000259" key="10">
    <source>
        <dbReference type="PROSITE" id="PS51449"/>
    </source>
</evidence>
<dbReference type="PROSITE" id="PS51449">
    <property type="entry name" value="MTTASE_N"/>
    <property type="match status" value="1"/>
</dbReference>
<dbReference type="PROSITE" id="PS50926">
    <property type="entry name" value="TRAM"/>
    <property type="match status" value="1"/>
</dbReference>
<name>A0A1F4Q258_UNCSA</name>
<dbReference type="CDD" id="cd01335">
    <property type="entry name" value="Radical_SAM"/>
    <property type="match status" value="1"/>
</dbReference>
<dbReference type="GO" id="GO:0046872">
    <property type="term" value="F:metal ion binding"/>
    <property type="evidence" value="ECO:0007669"/>
    <property type="project" value="UniProtKB-KW"/>
</dbReference>
<comment type="catalytic activity">
    <reaction evidence="8">
        <text>L-aspartate(89)-[ribosomal protein uS12]-hydrogen + (sulfur carrier)-SH + AH2 + 2 S-adenosyl-L-methionine = 3-methylsulfanyl-L-aspartate(89)-[ribosomal protein uS12]-hydrogen + (sulfur carrier)-H + 5'-deoxyadenosine + L-methionine + A + S-adenosyl-L-homocysteine + 2 H(+)</text>
        <dbReference type="Rhea" id="RHEA:37087"/>
        <dbReference type="Rhea" id="RHEA-COMP:10460"/>
        <dbReference type="Rhea" id="RHEA-COMP:10461"/>
        <dbReference type="Rhea" id="RHEA-COMP:14737"/>
        <dbReference type="Rhea" id="RHEA-COMP:14739"/>
        <dbReference type="ChEBI" id="CHEBI:13193"/>
        <dbReference type="ChEBI" id="CHEBI:15378"/>
        <dbReference type="ChEBI" id="CHEBI:17319"/>
        <dbReference type="ChEBI" id="CHEBI:17499"/>
        <dbReference type="ChEBI" id="CHEBI:29917"/>
        <dbReference type="ChEBI" id="CHEBI:29961"/>
        <dbReference type="ChEBI" id="CHEBI:57844"/>
        <dbReference type="ChEBI" id="CHEBI:57856"/>
        <dbReference type="ChEBI" id="CHEBI:59789"/>
        <dbReference type="ChEBI" id="CHEBI:64428"/>
        <dbReference type="ChEBI" id="CHEBI:73599"/>
        <dbReference type="EC" id="2.8.4.4"/>
    </reaction>
</comment>
<comment type="function">
    <text evidence="8">Catalyzes the methylthiolation of an aspartic acid residue of ribosomal protein uS12.</text>
</comment>
<dbReference type="SUPFAM" id="SSF102114">
    <property type="entry name" value="Radical SAM enzymes"/>
    <property type="match status" value="1"/>
</dbReference>
<dbReference type="SMART" id="SM00729">
    <property type="entry name" value="Elp3"/>
    <property type="match status" value="1"/>
</dbReference>
<evidence type="ECO:0000256" key="7">
    <source>
        <dbReference type="ARBA" id="ARBA00023014"/>
    </source>
</evidence>
<feature type="binding site" evidence="8">
    <location>
        <position position="131"/>
    </location>
    <ligand>
        <name>[4Fe-4S] cluster</name>
        <dbReference type="ChEBI" id="CHEBI:49883"/>
        <label>2</label>
        <note>4Fe-4S-S-AdoMet</note>
    </ligand>
</feature>
<evidence type="ECO:0000256" key="8">
    <source>
        <dbReference type="HAMAP-Rule" id="MF_01865"/>
    </source>
</evidence>
<evidence type="ECO:0000313" key="12">
    <source>
        <dbReference type="EMBL" id="OGB90035.1"/>
    </source>
</evidence>
<feature type="binding site" evidence="8">
    <location>
        <position position="10"/>
    </location>
    <ligand>
        <name>[4Fe-4S] cluster</name>
        <dbReference type="ChEBI" id="CHEBI:49883"/>
        <label>1</label>
    </ligand>
</feature>
<dbReference type="GO" id="GO:0035599">
    <property type="term" value="F:aspartic acid methylthiotransferase activity"/>
    <property type="evidence" value="ECO:0007669"/>
    <property type="project" value="TreeGrafter"/>
</dbReference>
<evidence type="ECO:0000259" key="11">
    <source>
        <dbReference type="PROSITE" id="PS51918"/>
    </source>
</evidence>
<dbReference type="InterPro" id="IPR012340">
    <property type="entry name" value="NA-bd_OB-fold"/>
</dbReference>
<feature type="binding site" evidence="8">
    <location>
        <position position="138"/>
    </location>
    <ligand>
        <name>[4Fe-4S] cluster</name>
        <dbReference type="ChEBI" id="CHEBI:49883"/>
        <label>2</label>
        <note>4Fe-4S-S-AdoMet</note>
    </ligand>
</feature>
<dbReference type="Proteomes" id="UP000178724">
    <property type="component" value="Unassembled WGS sequence"/>
</dbReference>
<reference evidence="12 13" key="1">
    <citation type="journal article" date="2016" name="Nat. Commun.">
        <title>Thousands of microbial genomes shed light on interconnected biogeochemical processes in an aquifer system.</title>
        <authorList>
            <person name="Anantharaman K."/>
            <person name="Brown C.T."/>
            <person name="Hug L.A."/>
            <person name="Sharon I."/>
            <person name="Castelle C.J."/>
            <person name="Probst A.J."/>
            <person name="Thomas B.C."/>
            <person name="Singh A."/>
            <person name="Wilkins M.J."/>
            <person name="Karaoz U."/>
            <person name="Brodie E.L."/>
            <person name="Williams K.H."/>
            <person name="Hubbard S.S."/>
            <person name="Banfield J.F."/>
        </authorList>
    </citation>
    <scope>NUCLEOTIDE SEQUENCE [LARGE SCALE GENOMIC DNA]</scope>
</reference>
<evidence type="ECO:0000256" key="3">
    <source>
        <dbReference type="ARBA" id="ARBA00022679"/>
    </source>
</evidence>
<feature type="binding site" evidence="8">
    <location>
        <position position="135"/>
    </location>
    <ligand>
        <name>[4Fe-4S] cluster</name>
        <dbReference type="ChEBI" id="CHEBI:49883"/>
        <label>2</label>
        <note>4Fe-4S-S-AdoMet</note>
    </ligand>
</feature>
<dbReference type="GO" id="GO:0051539">
    <property type="term" value="F:4 iron, 4 sulfur cluster binding"/>
    <property type="evidence" value="ECO:0007669"/>
    <property type="project" value="UniProtKB-UniRule"/>
</dbReference>
<feature type="domain" description="Radical SAM core" evidence="11">
    <location>
        <begin position="117"/>
        <end position="341"/>
    </location>
</feature>
<dbReference type="EMBL" id="METM01000016">
    <property type="protein sequence ID" value="OGB90035.1"/>
    <property type="molecule type" value="Genomic_DNA"/>
</dbReference>
<dbReference type="Pfam" id="PF04055">
    <property type="entry name" value="Radical_SAM"/>
    <property type="match status" value="1"/>
</dbReference>
<dbReference type="GO" id="GO:0103039">
    <property type="term" value="F:protein methylthiotransferase activity"/>
    <property type="evidence" value="ECO:0007669"/>
    <property type="project" value="UniProtKB-EC"/>
</dbReference>
<dbReference type="PANTHER" id="PTHR43837:SF1">
    <property type="entry name" value="RIBOSOMAL PROTEIN US12 METHYLTHIOTRANSFERASE RIMO"/>
    <property type="match status" value="1"/>
</dbReference>
<dbReference type="InterPro" id="IPR006638">
    <property type="entry name" value="Elp3/MiaA/NifB-like_rSAM"/>
</dbReference>
<feature type="binding site" evidence="8">
    <location>
        <position position="46"/>
    </location>
    <ligand>
        <name>[4Fe-4S] cluster</name>
        <dbReference type="ChEBI" id="CHEBI:49883"/>
        <label>1</label>
    </ligand>
</feature>
<evidence type="ECO:0000256" key="5">
    <source>
        <dbReference type="ARBA" id="ARBA00022723"/>
    </source>
</evidence>
<keyword evidence="3 8" id="KW-0808">Transferase</keyword>
<comment type="subcellular location">
    <subcellularLocation>
        <location evidence="8">Cytoplasm</location>
    </subcellularLocation>
</comment>
<dbReference type="Gene3D" id="3.40.50.12160">
    <property type="entry name" value="Methylthiotransferase, N-terminal domain"/>
    <property type="match status" value="1"/>
</dbReference>
<dbReference type="Gene3D" id="3.80.30.20">
    <property type="entry name" value="tm_1862 like domain"/>
    <property type="match status" value="1"/>
</dbReference>
<dbReference type="InterPro" id="IPR005840">
    <property type="entry name" value="Ribosomal_uS12_MeSTrfase_RimO"/>
</dbReference>
<feature type="domain" description="MTTase N-terminal" evidence="10">
    <location>
        <begin position="1"/>
        <end position="107"/>
    </location>
</feature>
<proteinExistence type="inferred from homology"/>
<dbReference type="InterPro" id="IPR023404">
    <property type="entry name" value="rSAM_horseshoe"/>
</dbReference>
<dbReference type="SFLD" id="SFLDG01061">
    <property type="entry name" value="methylthiotransferase"/>
    <property type="match status" value="1"/>
</dbReference>
<keyword evidence="1 8" id="KW-0004">4Fe-4S</keyword>
<keyword evidence="7 8" id="KW-0411">Iron-sulfur</keyword>
<evidence type="ECO:0000256" key="4">
    <source>
        <dbReference type="ARBA" id="ARBA00022691"/>
    </source>
</evidence>
<dbReference type="GO" id="GO:0005840">
    <property type="term" value="C:ribosome"/>
    <property type="evidence" value="ECO:0007669"/>
    <property type="project" value="UniProtKB-KW"/>
</dbReference>
<dbReference type="PANTHER" id="PTHR43837">
    <property type="entry name" value="RIBOSOMAL PROTEIN S12 METHYLTHIOTRANSFERASE RIMO"/>
    <property type="match status" value="1"/>
</dbReference>
<keyword evidence="5 8" id="KW-0479">Metal-binding</keyword>
<dbReference type="Pfam" id="PF18693">
    <property type="entry name" value="TRAM_2"/>
    <property type="match status" value="1"/>
</dbReference>
<feature type="binding site" evidence="8">
    <location>
        <position position="80"/>
    </location>
    <ligand>
        <name>[4Fe-4S] cluster</name>
        <dbReference type="ChEBI" id="CHEBI:49883"/>
        <label>1</label>
    </ligand>
</feature>
<dbReference type="PROSITE" id="PS51918">
    <property type="entry name" value="RADICAL_SAM"/>
    <property type="match status" value="1"/>
</dbReference>
<comment type="cofactor">
    <cofactor evidence="8">
        <name>[4Fe-4S] cluster</name>
        <dbReference type="ChEBI" id="CHEBI:49883"/>
    </cofactor>
    <text evidence="8">Binds 2 [4Fe-4S] clusters. One cluster is coordinated with 3 cysteines and an exchangeable S-adenosyl-L-methionine.</text>
</comment>
<comment type="caution">
    <text evidence="12">The sequence shown here is derived from an EMBL/GenBank/DDBJ whole genome shotgun (WGS) entry which is preliminary data.</text>
</comment>
<comment type="similarity">
    <text evidence="8">Belongs to the methylthiotransferase family. RimO subfamily.</text>
</comment>